<keyword evidence="2" id="KW-1185">Reference proteome</keyword>
<reference evidence="1 2" key="1">
    <citation type="submission" date="2014-04" db="EMBL/GenBank/DDBJ databases">
        <authorList>
            <consortium name="DOE Joint Genome Institute"/>
            <person name="Kuo A."/>
            <person name="Zuccaro A."/>
            <person name="Kohler A."/>
            <person name="Nagy L.G."/>
            <person name="Floudas D."/>
            <person name="Copeland A."/>
            <person name="Barry K.W."/>
            <person name="Cichocki N."/>
            <person name="Veneault-Fourrey C."/>
            <person name="LaButti K."/>
            <person name="Lindquist E.A."/>
            <person name="Lipzen A."/>
            <person name="Lundell T."/>
            <person name="Morin E."/>
            <person name="Murat C."/>
            <person name="Sun H."/>
            <person name="Tunlid A."/>
            <person name="Henrissat B."/>
            <person name="Grigoriev I.V."/>
            <person name="Hibbett D.S."/>
            <person name="Martin F."/>
            <person name="Nordberg H.P."/>
            <person name="Cantor M.N."/>
            <person name="Hua S.X."/>
        </authorList>
    </citation>
    <scope>NUCLEOTIDE SEQUENCE [LARGE SCALE GENOMIC DNA]</scope>
    <source>
        <strain evidence="1 2">MAFF 305830</strain>
    </source>
</reference>
<evidence type="ECO:0000313" key="2">
    <source>
        <dbReference type="Proteomes" id="UP000054097"/>
    </source>
</evidence>
<proteinExistence type="predicted"/>
<dbReference type="HOGENOM" id="CLU_2499267_0_0_1"/>
<reference evidence="2" key="2">
    <citation type="submission" date="2015-01" db="EMBL/GenBank/DDBJ databases">
        <title>Evolutionary Origins and Diversification of the Mycorrhizal Mutualists.</title>
        <authorList>
            <consortium name="DOE Joint Genome Institute"/>
            <consortium name="Mycorrhizal Genomics Consortium"/>
            <person name="Kohler A."/>
            <person name="Kuo A."/>
            <person name="Nagy L.G."/>
            <person name="Floudas D."/>
            <person name="Copeland A."/>
            <person name="Barry K.W."/>
            <person name="Cichocki N."/>
            <person name="Veneault-Fourrey C."/>
            <person name="LaButti K."/>
            <person name="Lindquist E.A."/>
            <person name="Lipzen A."/>
            <person name="Lundell T."/>
            <person name="Morin E."/>
            <person name="Murat C."/>
            <person name="Riley R."/>
            <person name="Ohm R."/>
            <person name="Sun H."/>
            <person name="Tunlid A."/>
            <person name="Henrissat B."/>
            <person name="Grigoriev I.V."/>
            <person name="Hibbett D.S."/>
            <person name="Martin F."/>
        </authorList>
    </citation>
    <scope>NUCLEOTIDE SEQUENCE [LARGE SCALE GENOMIC DNA]</scope>
    <source>
        <strain evidence="2">MAFF 305830</strain>
    </source>
</reference>
<accession>A0A0C3BP36</accession>
<gene>
    <name evidence="1" type="ORF">M408DRAFT_325435</name>
</gene>
<organism evidence="1 2">
    <name type="scientific">Serendipita vermifera MAFF 305830</name>
    <dbReference type="NCBI Taxonomy" id="933852"/>
    <lineage>
        <taxon>Eukaryota</taxon>
        <taxon>Fungi</taxon>
        <taxon>Dikarya</taxon>
        <taxon>Basidiomycota</taxon>
        <taxon>Agaricomycotina</taxon>
        <taxon>Agaricomycetes</taxon>
        <taxon>Sebacinales</taxon>
        <taxon>Serendipitaceae</taxon>
        <taxon>Serendipita</taxon>
    </lineage>
</organism>
<sequence length="86" mass="9751">MKDPRVPSDGKPASTTPLALKPCLASAGLRIKRCDGHRDSLEYAFDLYADTQVRNPLKRAPSTRDRCRIRHRYDSGFSFDRRVVSS</sequence>
<dbReference type="EMBL" id="KN824277">
    <property type="protein sequence ID" value="KIM33859.1"/>
    <property type="molecule type" value="Genomic_DNA"/>
</dbReference>
<dbReference type="Proteomes" id="UP000054097">
    <property type="component" value="Unassembled WGS sequence"/>
</dbReference>
<protein>
    <submittedName>
        <fullName evidence="1">Uncharacterized protein</fullName>
    </submittedName>
</protein>
<evidence type="ECO:0000313" key="1">
    <source>
        <dbReference type="EMBL" id="KIM33859.1"/>
    </source>
</evidence>
<dbReference type="AlphaFoldDB" id="A0A0C3BP36"/>
<name>A0A0C3BP36_SERVB</name>